<evidence type="ECO:0000313" key="4">
    <source>
        <dbReference type="Proteomes" id="UP000694620"/>
    </source>
</evidence>
<evidence type="ECO:0000256" key="1">
    <source>
        <dbReference type="SAM" id="Phobius"/>
    </source>
</evidence>
<dbReference type="InterPro" id="IPR016187">
    <property type="entry name" value="CTDL_fold"/>
</dbReference>
<dbReference type="PANTHER" id="PTHR22803">
    <property type="entry name" value="MANNOSE, PHOSPHOLIPASE, LECTIN RECEPTOR RELATED"/>
    <property type="match status" value="1"/>
</dbReference>
<keyword evidence="4" id="KW-1185">Reference proteome</keyword>
<reference evidence="3" key="1">
    <citation type="submission" date="2021-06" db="EMBL/GenBank/DDBJ databases">
        <authorList>
            <consortium name="Wellcome Sanger Institute Data Sharing"/>
        </authorList>
    </citation>
    <scope>NUCLEOTIDE SEQUENCE [LARGE SCALE GENOMIC DNA]</scope>
</reference>
<dbReference type="Gene3D" id="3.10.100.10">
    <property type="entry name" value="Mannose-Binding Protein A, subunit A"/>
    <property type="match status" value="1"/>
</dbReference>
<evidence type="ECO:0000313" key="3">
    <source>
        <dbReference type="Ensembl" id="ENSECRP00000019108.1"/>
    </source>
</evidence>
<dbReference type="PROSITE" id="PS50041">
    <property type="entry name" value="C_TYPE_LECTIN_2"/>
    <property type="match status" value="1"/>
</dbReference>
<feature type="transmembrane region" description="Helical" evidence="1">
    <location>
        <begin position="146"/>
        <end position="167"/>
    </location>
</feature>
<sequence>QAMCKILYKNFLNIIAKHCDFFNMSFFFPFLDKYCDEGYTLFEDSCYLFESDFYKSWHEAKQYCISHGGNLASVHNQQTVGFLAGMVWSTSDVWTGLNDLEISNYFTWSSSDIVRFTYWDSGEPNNHNGFNEDCVEMLQQVWVAAMLNYICNTFLCFPKLLFFFIWLL</sequence>
<name>A0A8C4SKQ9_ERPCA</name>
<proteinExistence type="predicted"/>
<organism evidence="3 4">
    <name type="scientific">Erpetoichthys calabaricus</name>
    <name type="common">Rope fish</name>
    <name type="synonym">Calamoichthys calabaricus</name>
    <dbReference type="NCBI Taxonomy" id="27687"/>
    <lineage>
        <taxon>Eukaryota</taxon>
        <taxon>Metazoa</taxon>
        <taxon>Chordata</taxon>
        <taxon>Craniata</taxon>
        <taxon>Vertebrata</taxon>
        <taxon>Euteleostomi</taxon>
        <taxon>Actinopterygii</taxon>
        <taxon>Polypteriformes</taxon>
        <taxon>Polypteridae</taxon>
        <taxon>Erpetoichthys</taxon>
    </lineage>
</organism>
<dbReference type="InterPro" id="IPR016186">
    <property type="entry name" value="C-type_lectin-like/link_sf"/>
</dbReference>
<keyword evidence="1" id="KW-0812">Transmembrane</keyword>
<accession>A0A8C4SKQ9</accession>
<protein>
    <recommendedName>
        <fullName evidence="2">C-type lectin domain-containing protein</fullName>
    </recommendedName>
</protein>
<dbReference type="SUPFAM" id="SSF56436">
    <property type="entry name" value="C-type lectin-like"/>
    <property type="match status" value="1"/>
</dbReference>
<dbReference type="Ensembl" id="ENSECRT00000019501.1">
    <property type="protein sequence ID" value="ENSECRP00000019108.1"/>
    <property type="gene ID" value="ENSECRG00000012743.1"/>
</dbReference>
<dbReference type="InterPro" id="IPR050111">
    <property type="entry name" value="C-type_lectin/snaclec_domain"/>
</dbReference>
<reference evidence="3" key="3">
    <citation type="submission" date="2025-09" db="UniProtKB">
        <authorList>
            <consortium name="Ensembl"/>
        </authorList>
    </citation>
    <scope>IDENTIFICATION</scope>
</reference>
<dbReference type="SMART" id="SM00034">
    <property type="entry name" value="CLECT"/>
    <property type="match status" value="1"/>
</dbReference>
<keyword evidence="1" id="KW-1133">Transmembrane helix</keyword>
<dbReference type="Pfam" id="PF00059">
    <property type="entry name" value="Lectin_C"/>
    <property type="match status" value="1"/>
</dbReference>
<evidence type="ECO:0000259" key="2">
    <source>
        <dbReference type="PROSITE" id="PS50041"/>
    </source>
</evidence>
<dbReference type="InterPro" id="IPR001304">
    <property type="entry name" value="C-type_lectin-like"/>
</dbReference>
<dbReference type="GeneTree" id="ENSGT00990000206175"/>
<feature type="domain" description="C-type lectin" evidence="2">
    <location>
        <begin position="42"/>
        <end position="142"/>
    </location>
</feature>
<keyword evidence="1" id="KW-0472">Membrane</keyword>
<dbReference type="AlphaFoldDB" id="A0A8C4SKQ9"/>
<reference evidence="3" key="2">
    <citation type="submission" date="2025-08" db="UniProtKB">
        <authorList>
            <consortium name="Ensembl"/>
        </authorList>
    </citation>
    <scope>IDENTIFICATION</scope>
</reference>
<dbReference type="Proteomes" id="UP000694620">
    <property type="component" value="Chromosome 5"/>
</dbReference>